<dbReference type="InterPro" id="IPR019734">
    <property type="entry name" value="TPR_rpt"/>
</dbReference>
<feature type="non-terminal residue" evidence="1">
    <location>
        <position position="646"/>
    </location>
</feature>
<dbReference type="PANTHER" id="PTHR19959:SF119">
    <property type="entry name" value="FUNGAL LIPASE-LIKE DOMAIN-CONTAINING PROTEIN"/>
    <property type="match status" value="1"/>
</dbReference>
<dbReference type="EMBL" id="NHYD01003092">
    <property type="protein sequence ID" value="PPQ82827.1"/>
    <property type="molecule type" value="Genomic_DNA"/>
</dbReference>
<dbReference type="SMART" id="SM00028">
    <property type="entry name" value="TPR"/>
    <property type="match status" value="4"/>
</dbReference>
<protein>
    <submittedName>
        <fullName evidence="1">Uncharacterized protein</fullName>
    </submittedName>
</protein>
<dbReference type="Pfam" id="PF13374">
    <property type="entry name" value="TPR_10"/>
    <property type="match status" value="3"/>
</dbReference>
<name>A0A409WWF4_PSICY</name>
<accession>A0A409WWF4</accession>
<dbReference type="Proteomes" id="UP000283269">
    <property type="component" value="Unassembled WGS sequence"/>
</dbReference>
<dbReference type="AlphaFoldDB" id="A0A409WWF4"/>
<reference evidence="1 2" key="1">
    <citation type="journal article" date="2018" name="Evol. Lett.">
        <title>Horizontal gene cluster transfer increased hallucinogenic mushroom diversity.</title>
        <authorList>
            <person name="Reynolds H.T."/>
            <person name="Vijayakumar V."/>
            <person name="Gluck-Thaler E."/>
            <person name="Korotkin H.B."/>
            <person name="Matheny P.B."/>
            <person name="Slot J.C."/>
        </authorList>
    </citation>
    <scope>NUCLEOTIDE SEQUENCE [LARGE SCALE GENOMIC DNA]</scope>
    <source>
        <strain evidence="1 2">2631</strain>
    </source>
</reference>
<dbReference type="Pfam" id="PF13176">
    <property type="entry name" value="TPR_7"/>
    <property type="match status" value="1"/>
</dbReference>
<dbReference type="OrthoDB" id="3217196at2759"/>
<sequence length="646" mass="72287">MIESLHDGKLDASPPISQDLMPSKFIYRGESNSGQSSAQESPPFAGRDLAGCTADIDVNIPIAIDNLNNDEDSEEASEIVAPATSLMAECKTELSLSNLDTAIFLFCQVFGSRPMTHPLQIDAMRYLASALGVRSMYTNQNEGFTEYWSLRLQNPDQVIGSNQDTTAIRQEDKTNTQDTLELGKEFLINFQKSTSLHVLNTVIFLVQQSLPHLSFGSSTRFVGLTTLVDGLYARFNHFHDTTANDVGEAICGLQDAMIFRTKQVRKHSFMNTRIRLCGSLIERLNLTGDISGLRRALVWLKAENTEDTRTATNAHQQYSSAMKLYEQFTKSGNMGDLNTAVTLFREVIAERPERTGDYIAGVHNLASLVAVLLEHDGQQSDLGEAICFHRQAIEPRLSPHPDQSMSLNSLTNALQTRFDQRGKRSDLDEVISLYRQALELQLAPHPEHSMSLSNLANGLWTRCIQGGEQGDLDEAISLHRQALELRPAPHPDRSVSLSDLANALHTQFNQYGERSNLVEAISLHRQALELRPAPHLKRSVSFNNLAYALWTRFNQHGEQHDLDEAISLHRQALELRPSPHPERSTSLNNLANALRTQFNQHGKQDDLDEAISLHRQALELRPSPHPGRSMALNNLALVLWTRFNQH</sequence>
<dbReference type="InParanoid" id="A0A409WWF4"/>
<dbReference type="PANTHER" id="PTHR19959">
    <property type="entry name" value="KINESIN LIGHT CHAIN"/>
    <property type="match status" value="1"/>
</dbReference>
<dbReference type="STRING" id="93625.A0A409WWF4"/>
<comment type="caution">
    <text evidence="1">The sequence shown here is derived from an EMBL/GenBank/DDBJ whole genome shotgun (WGS) entry which is preliminary data.</text>
</comment>
<dbReference type="Gene3D" id="1.25.40.10">
    <property type="entry name" value="Tetratricopeptide repeat domain"/>
    <property type="match status" value="2"/>
</dbReference>
<dbReference type="InterPro" id="IPR011990">
    <property type="entry name" value="TPR-like_helical_dom_sf"/>
</dbReference>
<organism evidence="1 2">
    <name type="scientific">Psilocybe cyanescens</name>
    <dbReference type="NCBI Taxonomy" id="93625"/>
    <lineage>
        <taxon>Eukaryota</taxon>
        <taxon>Fungi</taxon>
        <taxon>Dikarya</taxon>
        <taxon>Basidiomycota</taxon>
        <taxon>Agaricomycotina</taxon>
        <taxon>Agaricomycetes</taxon>
        <taxon>Agaricomycetidae</taxon>
        <taxon>Agaricales</taxon>
        <taxon>Agaricineae</taxon>
        <taxon>Strophariaceae</taxon>
        <taxon>Psilocybe</taxon>
    </lineage>
</organism>
<dbReference type="SUPFAM" id="SSF81901">
    <property type="entry name" value="HCP-like"/>
    <property type="match status" value="1"/>
</dbReference>
<keyword evidence="2" id="KW-1185">Reference proteome</keyword>
<proteinExistence type="predicted"/>
<evidence type="ECO:0000313" key="1">
    <source>
        <dbReference type="EMBL" id="PPQ82827.1"/>
    </source>
</evidence>
<evidence type="ECO:0000313" key="2">
    <source>
        <dbReference type="Proteomes" id="UP000283269"/>
    </source>
</evidence>
<gene>
    <name evidence="1" type="ORF">CVT25_009202</name>
</gene>